<dbReference type="PANTHER" id="PTHR46417">
    <property type="entry name" value="TRNA (GUANINE-N(1)-)-METHYLTRANSFERASE"/>
    <property type="match status" value="1"/>
</dbReference>
<dbReference type="Pfam" id="PF01746">
    <property type="entry name" value="tRNA_m1G_MT"/>
    <property type="match status" value="1"/>
</dbReference>
<dbReference type="SUPFAM" id="SSF75217">
    <property type="entry name" value="alpha/beta knot"/>
    <property type="match status" value="1"/>
</dbReference>
<accession>A0A383EW66</accession>
<sequence>MKFKVLTLFPENLKSSLNYGVIGRAQKEKIIDIEYINPRDYSDNNYGSIDDKPYGGGPGMVIKADPLLQAIEVAKEGTSEICPIVFLSPQGSLFSQQKAESYAKLKDLILVSGRYEGIDERVIELTENAIEISLGSFVLS</sequence>
<dbReference type="InterPro" id="IPR002649">
    <property type="entry name" value="tRNA_m1G_MeTrfase_TrmD"/>
</dbReference>
<dbReference type="Gene3D" id="3.40.1280.10">
    <property type="match status" value="1"/>
</dbReference>
<evidence type="ECO:0000313" key="2">
    <source>
        <dbReference type="EMBL" id="SVE60673.1"/>
    </source>
</evidence>
<gene>
    <name evidence="2" type="ORF">METZ01_LOCUS513527</name>
</gene>
<name>A0A383EW66_9ZZZZ</name>
<dbReference type="InterPro" id="IPR029028">
    <property type="entry name" value="Alpha/beta_knot_MTases"/>
</dbReference>
<dbReference type="InterPro" id="IPR016009">
    <property type="entry name" value="tRNA_MeTrfase_TRMD/TRM10"/>
</dbReference>
<evidence type="ECO:0000259" key="1">
    <source>
        <dbReference type="Pfam" id="PF01746"/>
    </source>
</evidence>
<protein>
    <recommendedName>
        <fullName evidence="1">tRNA methyltransferase TRMD/TRM10-type domain-containing protein</fullName>
    </recommendedName>
</protein>
<dbReference type="InterPro" id="IPR029026">
    <property type="entry name" value="tRNA_m1G_MTases_N"/>
</dbReference>
<dbReference type="AlphaFoldDB" id="A0A383EW66"/>
<dbReference type="PANTHER" id="PTHR46417:SF1">
    <property type="entry name" value="TRNA (GUANINE-N(1)-)-METHYLTRANSFERASE"/>
    <property type="match status" value="1"/>
</dbReference>
<feature type="domain" description="tRNA methyltransferase TRMD/TRM10-type" evidence="1">
    <location>
        <begin position="1"/>
        <end position="140"/>
    </location>
</feature>
<feature type="non-terminal residue" evidence="2">
    <location>
        <position position="140"/>
    </location>
</feature>
<proteinExistence type="predicted"/>
<dbReference type="GO" id="GO:0052906">
    <property type="term" value="F:tRNA (guanine(37)-N1)-methyltransferase activity"/>
    <property type="evidence" value="ECO:0007669"/>
    <property type="project" value="InterPro"/>
</dbReference>
<reference evidence="2" key="1">
    <citation type="submission" date="2018-05" db="EMBL/GenBank/DDBJ databases">
        <authorList>
            <person name="Lanie J.A."/>
            <person name="Ng W.-L."/>
            <person name="Kazmierczak K.M."/>
            <person name="Andrzejewski T.M."/>
            <person name="Davidsen T.M."/>
            <person name="Wayne K.J."/>
            <person name="Tettelin H."/>
            <person name="Glass J.I."/>
            <person name="Rusch D."/>
            <person name="Podicherti R."/>
            <person name="Tsui H.-C.T."/>
            <person name="Winkler M.E."/>
        </authorList>
    </citation>
    <scope>NUCLEOTIDE SEQUENCE</scope>
</reference>
<dbReference type="GO" id="GO:0002939">
    <property type="term" value="P:tRNA N1-guanine methylation"/>
    <property type="evidence" value="ECO:0007669"/>
    <property type="project" value="TreeGrafter"/>
</dbReference>
<dbReference type="GO" id="GO:0005829">
    <property type="term" value="C:cytosol"/>
    <property type="evidence" value="ECO:0007669"/>
    <property type="project" value="TreeGrafter"/>
</dbReference>
<dbReference type="EMBL" id="UINC01229095">
    <property type="protein sequence ID" value="SVE60673.1"/>
    <property type="molecule type" value="Genomic_DNA"/>
</dbReference>
<organism evidence="2">
    <name type="scientific">marine metagenome</name>
    <dbReference type="NCBI Taxonomy" id="408172"/>
    <lineage>
        <taxon>unclassified sequences</taxon>
        <taxon>metagenomes</taxon>
        <taxon>ecological metagenomes</taxon>
    </lineage>
</organism>